<keyword evidence="4 8" id="KW-0554">One-carbon metabolism</keyword>
<evidence type="ECO:0000256" key="8">
    <source>
        <dbReference type="PIRNR" id="PIRNR000194"/>
    </source>
</evidence>
<dbReference type="GO" id="GO:0005829">
    <property type="term" value="C:cytosol"/>
    <property type="evidence" value="ECO:0007669"/>
    <property type="project" value="TreeGrafter"/>
</dbReference>
<dbReference type="InterPro" id="IPR017925">
    <property type="entry name" value="DHFR_CS"/>
</dbReference>
<accession>A0A9E9LAC4</accession>
<dbReference type="GO" id="GO:0004146">
    <property type="term" value="F:dihydrofolate reductase activity"/>
    <property type="evidence" value="ECO:0007669"/>
    <property type="project" value="UniProtKB-EC"/>
</dbReference>
<dbReference type="PIRSF" id="PIRSF000194">
    <property type="entry name" value="DHFR"/>
    <property type="match status" value="1"/>
</dbReference>
<dbReference type="PROSITE" id="PS00075">
    <property type="entry name" value="DHFR_1"/>
    <property type="match status" value="1"/>
</dbReference>
<evidence type="ECO:0000256" key="6">
    <source>
        <dbReference type="ARBA" id="ARBA00023002"/>
    </source>
</evidence>
<dbReference type="Pfam" id="PF00186">
    <property type="entry name" value="DHFR_1"/>
    <property type="match status" value="1"/>
</dbReference>
<evidence type="ECO:0000256" key="9">
    <source>
        <dbReference type="RuleBase" id="RU004474"/>
    </source>
</evidence>
<protein>
    <recommendedName>
        <fullName evidence="3 8">Dihydrofolate reductase</fullName>
        <ecNumber evidence="3 8">1.5.1.3</ecNumber>
    </recommendedName>
</protein>
<dbReference type="GO" id="GO:0046654">
    <property type="term" value="P:tetrahydrofolate biosynthetic process"/>
    <property type="evidence" value="ECO:0007669"/>
    <property type="project" value="InterPro"/>
</dbReference>
<dbReference type="PROSITE" id="PS51330">
    <property type="entry name" value="DHFR_2"/>
    <property type="match status" value="1"/>
</dbReference>
<dbReference type="RefSeq" id="WP_269283294.1">
    <property type="nucleotide sequence ID" value="NZ_CP098251.1"/>
</dbReference>
<dbReference type="InterPro" id="IPR012259">
    <property type="entry name" value="DHFR"/>
</dbReference>
<evidence type="ECO:0000256" key="3">
    <source>
        <dbReference type="ARBA" id="ARBA00012856"/>
    </source>
</evidence>
<dbReference type="GO" id="GO:0046655">
    <property type="term" value="P:folic acid metabolic process"/>
    <property type="evidence" value="ECO:0007669"/>
    <property type="project" value="TreeGrafter"/>
</dbReference>
<name>A0A9E9LAC4_9BURK</name>
<comment type="similarity">
    <text evidence="2 8 9">Belongs to the dihydrofolate reductase family.</text>
</comment>
<dbReference type="CDD" id="cd00209">
    <property type="entry name" value="DHFR"/>
    <property type="match status" value="1"/>
</dbReference>
<proteinExistence type="inferred from homology"/>
<evidence type="ECO:0000313" key="10">
    <source>
        <dbReference type="EMBL" id="WAV91119.1"/>
    </source>
</evidence>
<dbReference type="InterPro" id="IPR001796">
    <property type="entry name" value="DHFR_dom"/>
</dbReference>
<comment type="pathway">
    <text evidence="1 8">Cofactor biosynthesis; tetrahydrofolate biosynthesis; 5,6,7,8-tetrahydrofolate from 7,8-dihydrofolate: step 1/1.</text>
</comment>
<dbReference type="EMBL" id="CP098251">
    <property type="protein sequence ID" value="WAV91119.1"/>
    <property type="molecule type" value="Genomic_DNA"/>
</dbReference>
<dbReference type="SUPFAM" id="SSF53597">
    <property type="entry name" value="Dihydrofolate reductase-like"/>
    <property type="match status" value="1"/>
</dbReference>
<dbReference type="Gene3D" id="3.40.430.10">
    <property type="entry name" value="Dihydrofolate Reductase, subunit A"/>
    <property type="match status" value="1"/>
</dbReference>
<comment type="function">
    <text evidence="7 8">Key enzyme in folate metabolism. Catalyzes an essential reaction for de novo glycine and purine synthesis, and for DNA precursor synthesis.</text>
</comment>
<keyword evidence="6 8" id="KW-0560">Oxidoreductase</keyword>
<dbReference type="InterPro" id="IPR024072">
    <property type="entry name" value="DHFR-like_dom_sf"/>
</dbReference>
<dbReference type="PANTHER" id="PTHR48069">
    <property type="entry name" value="DIHYDROFOLATE REDUCTASE"/>
    <property type="match status" value="1"/>
</dbReference>
<dbReference type="GO" id="GO:0006730">
    <property type="term" value="P:one-carbon metabolic process"/>
    <property type="evidence" value="ECO:0007669"/>
    <property type="project" value="UniProtKB-KW"/>
</dbReference>
<dbReference type="GO" id="GO:0046452">
    <property type="term" value="P:dihydrofolate metabolic process"/>
    <property type="evidence" value="ECO:0007669"/>
    <property type="project" value="TreeGrafter"/>
</dbReference>
<dbReference type="PANTHER" id="PTHR48069:SF3">
    <property type="entry name" value="DIHYDROFOLATE REDUCTASE"/>
    <property type="match status" value="1"/>
</dbReference>
<sequence length="160" mass="17821">MVISHVVAMSENRVIGKDGQMPWHIPGEQKIFKRLTVGKALILGRKTHESIGRVLPDRTTIIVSRQKDYDVAGAYVVHSIEEAIKLAGELGLEDIVIGGGGELFAQTLPFTDKVYLTVVHAVFEGETTYPVLSSDQFVEKTKREFDASIPYSFIEFERKA</sequence>
<dbReference type="AlphaFoldDB" id="A0A9E9LAC4"/>
<organism evidence="10">
    <name type="scientific">Oxalobacter aliiformigenes</name>
    <dbReference type="NCBI Taxonomy" id="2946593"/>
    <lineage>
        <taxon>Bacteria</taxon>
        <taxon>Pseudomonadati</taxon>
        <taxon>Pseudomonadota</taxon>
        <taxon>Betaproteobacteria</taxon>
        <taxon>Burkholderiales</taxon>
        <taxon>Oxalobacteraceae</taxon>
        <taxon>Oxalobacter</taxon>
    </lineage>
</organism>
<reference evidence="10" key="1">
    <citation type="journal article" date="2022" name="Front. Microbiol.">
        <title>New perspectives on an old grouping: The genomic and phenotypic variability of Oxalobacter formigenes and the implications for calcium oxalate stone prevention.</title>
        <authorList>
            <person name="Chmiel J.A."/>
            <person name="Carr C."/>
            <person name="Stuivenberg G.A."/>
            <person name="Venema R."/>
            <person name="Chanyi R.M."/>
            <person name="Al K.F."/>
            <person name="Giguere D."/>
            <person name="Say H."/>
            <person name="Akouris P.P."/>
            <person name="Dominguez Romero S.A."/>
            <person name="Kwong A."/>
            <person name="Tai V."/>
            <person name="Koval S.F."/>
            <person name="Razvi H."/>
            <person name="Bjazevic J."/>
            <person name="Burton J.P."/>
        </authorList>
    </citation>
    <scope>NUCLEOTIDE SEQUENCE</scope>
    <source>
        <strain evidence="10">OxK</strain>
    </source>
</reference>
<dbReference type="GO" id="GO:0050661">
    <property type="term" value="F:NADP binding"/>
    <property type="evidence" value="ECO:0007669"/>
    <property type="project" value="InterPro"/>
</dbReference>
<comment type="catalytic activity">
    <reaction evidence="8">
        <text>(6S)-5,6,7,8-tetrahydrofolate + NADP(+) = 7,8-dihydrofolate + NADPH + H(+)</text>
        <dbReference type="Rhea" id="RHEA:15009"/>
        <dbReference type="ChEBI" id="CHEBI:15378"/>
        <dbReference type="ChEBI" id="CHEBI:57451"/>
        <dbReference type="ChEBI" id="CHEBI:57453"/>
        <dbReference type="ChEBI" id="CHEBI:57783"/>
        <dbReference type="ChEBI" id="CHEBI:58349"/>
        <dbReference type="EC" id="1.5.1.3"/>
    </reaction>
</comment>
<evidence type="ECO:0000256" key="5">
    <source>
        <dbReference type="ARBA" id="ARBA00022857"/>
    </source>
</evidence>
<dbReference type="Proteomes" id="UP001164819">
    <property type="component" value="Chromosome"/>
</dbReference>
<evidence type="ECO:0000256" key="7">
    <source>
        <dbReference type="ARBA" id="ARBA00025067"/>
    </source>
</evidence>
<gene>
    <name evidence="10" type="ORF">NB646_09935</name>
</gene>
<evidence type="ECO:0000256" key="2">
    <source>
        <dbReference type="ARBA" id="ARBA00009539"/>
    </source>
</evidence>
<keyword evidence="5 8" id="KW-0521">NADP</keyword>
<evidence type="ECO:0000256" key="1">
    <source>
        <dbReference type="ARBA" id="ARBA00004903"/>
    </source>
</evidence>
<dbReference type="PRINTS" id="PR00070">
    <property type="entry name" value="DHFR"/>
</dbReference>
<evidence type="ECO:0000256" key="4">
    <source>
        <dbReference type="ARBA" id="ARBA00022563"/>
    </source>
</evidence>
<dbReference type="EC" id="1.5.1.3" evidence="3 8"/>